<evidence type="ECO:0000313" key="4">
    <source>
        <dbReference type="Proteomes" id="UP000607197"/>
    </source>
</evidence>
<dbReference type="FunFam" id="3.40.50.1820:FF:000089">
    <property type="entry name" value="Alpha/beta hydrolase"/>
    <property type="match status" value="1"/>
</dbReference>
<dbReference type="SUPFAM" id="SSF53474">
    <property type="entry name" value="alpha/beta-Hydrolases"/>
    <property type="match status" value="1"/>
</dbReference>
<proteinExistence type="predicted"/>
<dbReference type="EMBL" id="BMPG01000002">
    <property type="protein sequence ID" value="GGL58968.1"/>
    <property type="molecule type" value="Genomic_DNA"/>
</dbReference>
<comment type="caution">
    <text evidence="3">The sequence shown here is derived from an EMBL/GenBank/DDBJ whole genome shotgun (WGS) entry which is preliminary data.</text>
</comment>
<reference evidence="3" key="1">
    <citation type="journal article" date="2014" name="Int. J. Syst. Evol. Microbiol.">
        <title>Complete genome sequence of Corynebacterium casei LMG S-19264T (=DSM 44701T), isolated from a smear-ripened cheese.</title>
        <authorList>
            <consortium name="US DOE Joint Genome Institute (JGI-PGF)"/>
            <person name="Walter F."/>
            <person name="Albersmeier A."/>
            <person name="Kalinowski J."/>
            <person name="Ruckert C."/>
        </authorList>
    </citation>
    <scope>NUCLEOTIDE SEQUENCE</scope>
    <source>
        <strain evidence="3">JCM 19596</strain>
    </source>
</reference>
<organism evidence="3 4">
    <name type="scientific">Halocalculus aciditolerans</name>
    <dbReference type="NCBI Taxonomy" id="1383812"/>
    <lineage>
        <taxon>Archaea</taxon>
        <taxon>Methanobacteriati</taxon>
        <taxon>Methanobacteriota</taxon>
        <taxon>Stenosarchaea group</taxon>
        <taxon>Halobacteria</taxon>
        <taxon>Halobacteriales</taxon>
        <taxon>Halobacteriaceae</taxon>
        <taxon>Halocalculus</taxon>
    </lineage>
</organism>
<dbReference type="InterPro" id="IPR019826">
    <property type="entry name" value="Carboxylesterase_B_AS"/>
</dbReference>
<dbReference type="OrthoDB" id="33195at2157"/>
<keyword evidence="4" id="KW-1185">Reference proteome</keyword>
<gene>
    <name evidence="3" type="ORF">GCM10009039_16510</name>
</gene>
<sequence length="320" mass="34092">MAELDSELAAVVADIEAAGVPEWHALSVECARRVEDDVFTPEETDPEVAFTRTLAFETEASRPDDAAALEDDVSVRLYRDTAETPVPVLVFYHGGGWTLGTLDSIDGVCRRLAARTGCLVASVDYRLAPEHPFPTPLDDAYAALEWVAENADAFGGDGSRLAVAGTSAGGNLAAAVARRSAREDGPTVDRQLLLYPMVSTDLDRASYVENADGPLLTRADVAWFWEQYLRSPVDAANPYADLLAAPDYAGLPPATVVTAGADPLRDEGIAYADALVDAGVDVTHRHYPEMAHGFLSLTDDVTIADDALDAVAVDVAATWE</sequence>
<dbReference type="InterPro" id="IPR013094">
    <property type="entry name" value="AB_hydrolase_3"/>
</dbReference>
<keyword evidence="1 3" id="KW-0378">Hydrolase</keyword>
<evidence type="ECO:0000313" key="3">
    <source>
        <dbReference type="EMBL" id="GGL58968.1"/>
    </source>
</evidence>
<dbReference type="InterPro" id="IPR050300">
    <property type="entry name" value="GDXG_lipolytic_enzyme"/>
</dbReference>
<accession>A0A830FBM7</accession>
<evidence type="ECO:0000259" key="2">
    <source>
        <dbReference type="Pfam" id="PF07859"/>
    </source>
</evidence>
<dbReference type="PANTHER" id="PTHR48081:SF8">
    <property type="entry name" value="ALPHA_BETA HYDROLASE FOLD-3 DOMAIN-CONTAINING PROTEIN-RELATED"/>
    <property type="match status" value="1"/>
</dbReference>
<dbReference type="GO" id="GO:0016787">
    <property type="term" value="F:hydrolase activity"/>
    <property type="evidence" value="ECO:0007669"/>
    <property type="project" value="UniProtKB-KW"/>
</dbReference>
<dbReference type="PROSITE" id="PS00122">
    <property type="entry name" value="CARBOXYLESTERASE_B_1"/>
    <property type="match status" value="1"/>
</dbReference>
<dbReference type="RefSeq" id="WP_188977814.1">
    <property type="nucleotide sequence ID" value="NZ_BMPG01000002.1"/>
</dbReference>
<dbReference type="Gene3D" id="3.40.50.1820">
    <property type="entry name" value="alpha/beta hydrolase"/>
    <property type="match status" value="1"/>
</dbReference>
<reference evidence="3" key="2">
    <citation type="submission" date="2020-09" db="EMBL/GenBank/DDBJ databases">
        <authorList>
            <person name="Sun Q."/>
            <person name="Ohkuma M."/>
        </authorList>
    </citation>
    <scope>NUCLEOTIDE SEQUENCE</scope>
    <source>
        <strain evidence="3">JCM 19596</strain>
    </source>
</reference>
<evidence type="ECO:0000256" key="1">
    <source>
        <dbReference type="ARBA" id="ARBA00022801"/>
    </source>
</evidence>
<dbReference type="Proteomes" id="UP000607197">
    <property type="component" value="Unassembled WGS sequence"/>
</dbReference>
<dbReference type="PANTHER" id="PTHR48081">
    <property type="entry name" value="AB HYDROLASE SUPERFAMILY PROTEIN C4A8.06C"/>
    <property type="match status" value="1"/>
</dbReference>
<name>A0A830FBM7_9EURY</name>
<dbReference type="InterPro" id="IPR029058">
    <property type="entry name" value="AB_hydrolase_fold"/>
</dbReference>
<protein>
    <submittedName>
        <fullName evidence="3">Acetylhydrolase</fullName>
    </submittedName>
</protein>
<dbReference type="Pfam" id="PF07859">
    <property type="entry name" value="Abhydrolase_3"/>
    <property type="match status" value="1"/>
</dbReference>
<dbReference type="AlphaFoldDB" id="A0A830FBM7"/>
<feature type="domain" description="Alpha/beta hydrolase fold-3" evidence="2">
    <location>
        <begin position="89"/>
        <end position="295"/>
    </location>
</feature>